<keyword evidence="3" id="KW-1185">Reference proteome</keyword>
<dbReference type="NCBIfam" id="NF045719">
    <property type="entry name" value="GSU3473_fam"/>
    <property type="match status" value="1"/>
</dbReference>
<evidence type="ECO:0000256" key="1">
    <source>
        <dbReference type="SAM" id="MobiDB-lite"/>
    </source>
</evidence>
<evidence type="ECO:0000313" key="3">
    <source>
        <dbReference type="Proteomes" id="UP001317705"/>
    </source>
</evidence>
<dbReference type="Proteomes" id="UP001317705">
    <property type="component" value="Chromosome"/>
</dbReference>
<name>A0ABM8EJI1_9BACT</name>
<accession>A0ABM8EJI1</accession>
<dbReference type="RefSeq" id="WP_282002439.1">
    <property type="nucleotide sequence ID" value="NZ_AP027151.1"/>
</dbReference>
<sequence length="76" mass="8371">MFINVIYTDKTVGKVPTEQLEQLIQAGRICAFRRESGWVDVSQDRIRGRGTVAGYRGPERRRAPDAPAPVTGAAGR</sequence>
<proteinExistence type="predicted"/>
<evidence type="ECO:0000313" key="2">
    <source>
        <dbReference type="EMBL" id="BDV42162.1"/>
    </source>
</evidence>
<organism evidence="2 3">
    <name type="scientific">Geotalea uraniireducens</name>
    <dbReference type="NCBI Taxonomy" id="351604"/>
    <lineage>
        <taxon>Bacteria</taxon>
        <taxon>Pseudomonadati</taxon>
        <taxon>Thermodesulfobacteriota</taxon>
        <taxon>Desulfuromonadia</taxon>
        <taxon>Geobacterales</taxon>
        <taxon>Geobacteraceae</taxon>
        <taxon>Geotalea</taxon>
    </lineage>
</organism>
<protein>
    <submittedName>
        <fullName evidence="2">Uncharacterized protein</fullName>
    </submittedName>
</protein>
<reference evidence="2 3" key="1">
    <citation type="submission" date="2022-12" db="EMBL/GenBank/DDBJ databases">
        <title>Polyphasic characterization of Geotalea uranireducens NIT-SL11 newly isolated from a complex of sewage sludge and microbially reduced graphene oxide.</title>
        <authorList>
            <person name="Xie L."/>
            <person name="Yoshida N."/>
            <person name="Meng L."/>
        </authorList>
    </citation>
    <scope>NUCLEOTIDE SEQUENCE [LARGE SCALE GENOMIC DNA]</scope>
    <source>
        <strain evidence="2 3">NIT-SL11</strain>
    </source>
</reference>
<feature type="region of interest" description="Disordered" evidence="1">
    <location>
        <begin position="50"/>
        <end position="76"/>
    </location>
</feature>
<dbReference type="InterPro" id="IPR054686">
    <property type="entry name" value="GSU3473-like"/>
</dbReference>
<gene>
    <name evidence="2" type="ORF">GURASL_10850</name>
</gene>
<dbReference type="EMBL" id="AP027151">
    <property type="protein sequence ID" value="BDV42162.1"/>
    <property type="molecule type" value="Genomic_DNA"/>
</dbReference>